<dbReference type="EMBL" id="JBBXMP010000003">
    <property type="protein sequence ID" value="KAL0071661.1"/>
    <property type="molecule type" value="Genomic_DNA"/>
</dbReference>
<dbReference type="SMART" id="SM00490">
    <property type="entry name" value="HELICc"/>
    <property type="match status" value="1"/>
</dbReference>
<keyword evidence="6" id="KW-0378">Hydrolase</keyword>
<keyword evidence="2" id="KW-0067">ATP-binding</keyword>
<feature type="region of interest" description="Disordered" evidence="3">
    <location>
        <begin position="1"/>
        <end position="31"/>
    </location>
</feature>
<dbReference type="PROSITE" id="PS51192">
    <property type="entry name" value="HELICASE_ATP_BIND_1"/>
    <property type="match status" value="1"/>
</dbReference>
<dbReference type="Proteomes" id="UP001437256">
    <property type="component" value="Unassembled WGS sequence"/>
</dbReference>
<dbReference type="InterPro" id="IPR011545">
    <property type="entry name" value="DEAD/DEAH_box_helicase_dom"/>
</dbReference>
<feature type="domain" description="Helicase ATP-binding" evidence="4">
    <location>
        <begin position="358"/>
        <end position="546"/>
    </location>
</feature>
<dbReference type="InterPro" id="IPR018973">
    <property type="entry name" value="MZB"/>
</dbReference>
<evidence type="ECO:0000313" key="6">
    <source>
        <dbReference type="EMBL" id="KAL0071661.1"/>
    </source>
</evidence>
<dbReference type="PROSITE" id="PS51194">
    <property type="entry name" value="HELICASE_CTER"/>
    <property type="match status" value="1"/>
</dbReference>
<dbReference type="Pfam" id="PF00270">
    <property type="entry name" value="DEAD"/>
    <property type="match status" value="2"/>
</dbReference>
<dbReference type="InterPro" id="IPR001650">
    <property type="entry name" value="Helicase_C-like"/>
</dbReference>
<comment type="caution">
    <text evidence="6">The sequence shown here is derived from an EMBL/GenBank/DDBJ whole genome shotgun (WGS) entry which is preliminary data.</text>
</comment>
<dbReference type="SUPFAM" id="SSF52540">
    <property type="entry name" value="P-loop containing nucleoside triphosphate hydrolases"/>
    <property type="match status" value="2"/>
</dbReference>
<dbReference type="InterPro" id="IPR014001">
    <property type="entry name" value="Helicase_ATP-bd"/>
</dbReference>
<evidence type="ECO:0000256" key="2">
    <source>
        <dbReference type="ARBA" id="ARBA00022840"/>
    </source>
</evidence>
<dbReference type="GO" id="GO:0004386">
    <property type="term" value="F:helicase activity"/>
    <property type="evidence" value="ECO:0007669"/>
    <property type="project" value="UniProtKB-KW"/>
</dbReference>
<evidence type="ECO:0000256" key="1">
    <source>
        <dbReference type="ARBA" id="ARBA00022741"/>
    </source>
</evidence>
<sequence length="1128" mass="126760">MSSKRKARTTSGQEKQTKKKQRKSKSDDVHSSDWPDYFHSLFKVYKALNTVLAFVTSRKQLATSFHTIRSSVENITKEYAIRPNWSTPYLILLRPLDLNKVAELKYENYDTRHTQLNLRFRALLPDVIQFAYVPSSSIRVNDPSTSRSNEPDFSEHSERLKRAMSSLDEEEHVLTLEFAETWGSVNSGNIEQSSLAPTRTPAATKKLIERRNERYVKAVTELAYDPCRKIDEVFDQAFLLHRLLSATASPDDPVALLLTAARDHIPVHPGKKANPSCSLILEDPLNTAIPDPENRPSVNEVLNEITNQTWYKDQIIEHKSIESREGKTAEIELSRNIQQALRDSRGISSLYSHQVSSIKALSSGRHVIVSTSTASGKTVIYQVPLLRFLEENPSSTAIFVYPTKVSLSFLDSEKTRNDVTKALAQDQKASLERLLSACPGLEHIEVATYDGDTPTEKRRGIRETASVIFTNFDMLNASVLPHEELWRRFLKSLKLFVVDELHYYSGTMGSIDHETVPSHMCRAWNATIANPKSHMENIFGIPPDEVEAVTEDGSPAGSKEFVIWSSPYVDELDTAMGKASTLHEATGLMRFLMKRGLRVILFCKFRKVCELVMKTLRTELSAEGRHDILERVHAYRGGYSPEDRRKIEHDAFTGQLLGIVATNALELGVDIGVLDAVIMLGFPITLASFKQQAGRAGRRQKDSLVIFVAQALPVDRYYVENPGDLFDGQTDDLVIDLHSEEILESHLQCAAHEMPISLEDAPYFGPLMKGICETKLVKDKDNWYHTNPKFLPSPSQLIAIRGAREVRYVLVDITRSDKKILEEIEISRALFEVYEGGVFLHQGKTFIVKDIQHDSKLVSLVQADVNWTTTPRDFKDVNACQTYRIREIQGSPHRASYGSKKNPSIASLSADPLSEIEIRCQVFGFYKMRNTVILDVVDLENDPWEQETTGLWIDVPNHVLPLLRDKYIKPAAAIHSAAHAFLNQFALAQDLRTECKAEEKEYLKKESQRKRPARIVVYDQVGHAGISAKAFDNASKILHKARAAIERCGCTAGCTKCVLSPSCKEGNKVYSKAGALAVLKGILDLYIDPDSIPYETDERALGGHDSIENAYPVHSRANVPIEVDATTI</sequence>
<name>A0ABR3ACH5_9AGAR</name>
<dbReference type="CDD" id="cd18797">
    <property type="entry name" value="SF2_C_Hrq"/>
    <property type="match status" value="1"/>
</dbReference>
<protein>
    <submittedName>
        <fullName evidence="6">ATP-dependent 3'-5' DNA helicase</fullName>
    </submittedName>
</protein>
<dbReference type="PANTHER" id="PTHR47957:SF3">
    <property type="entry name" value="ATP-DEPENDENT HELICASE HRQ1"/>
    <property type="match status" value="1"/>
</dbReference>
<feature type="domain" description="Helicase C-terminal" evidence="5">
    <location>
        <begin position="587"/>
        <end position="762"/>
    </location>
</feature>
<dbReference type="SMART" id="SM00487">
    <property type="entry name" value="DEXDc"/>
    <property type="match status" value="1"/>
</dbReference>
<evidence type="ECO:0000256" key="3">
    <source>
        <dbReference type="SAM" id="MobiDB-lite"/>
    </source>
</evidence>
<organism evidence="6 7">
    <name type="scientific">Marasmius tenuissimus</name>
    <dbReference type="NCBI Taxonomy" id="585030"/>
    <lineage>
        <taxon>Eukaryota</taxon>
        <taxon>Fungi</taxon>
        <taxon>Dikarya</taxon>
        <taxon>Basidiomycota</taxon>
        <taxon>Agaricomycotina</taxon>
        <taxon>Agaricomycetes</taxon>
        <taxon>Agaricomycetidae</taxon>
        <taxon>Agaricales</taxon>
        <taxon>Marasmiineae</taxon>
        <taxon>Marasmiaceae</taxon>
        <taxon>Marasmius</taxon>
    </lineage>
</organism>
<dbReference type="PANTHER" id="PTHR47957">
    <property type="entry name" value="ATP-DEPENDENT HELICASE HRQ1"/>
    <property type="match status" value="1"/>
</dbReference>
<evidence type="ECO:0000259" key="4">
    <source>
        <dbReference type="PROSITE" id="PS51192"/>
    </source>
</evidence>
<evidence type="ECO:0000313" key="7">
    <source>
        <dbReference type="Proteomes" id="UP001437256"/>
    </source>
</evidence>
<dbReference type="Pfam" id="PF22982">
    <property type="entry name" value="WHD_HRQ1"/>
    <property type="match status" value="1"/>
</dbReference>
<keyword evidence="6" id="KW-0347">Helicase</keyword>
<keyword evidence="7" id="KW-1185">Reference proteome</keyword>
<reference evidence="6 7" key="1">
    <citation type="submission" date="2024-05" db="EMBL/GenBank/DDBJ databases">
        <title>A draft genome resource for the thread blight pathogen Marasmius tenuissimus strain MS-2.</title>
        <authorList>
            <person name="Yulfo-Soto G.E."/>
            <person name="Baruah I.K."/>
            <person name="Amoako-Attah I."/>
            <person name="Bukari Y."/>
            <person name="Meinhardt L.W."/>
            <person name="Bailey B.A."/>
            <person name="Cohen S.P."/>
        </authorList>
    </citation>
    <scope>NUCLEOTIDE SEQUENCE [LARGE SCALE GENOMIC DNA]</scope>
    <source>
        <strain evidence="6 7">MS-2</strain>
    </source>
</reference>
<evidence type="ECO:0000259" key="5">
    <source>
        <dbReference type="PROSITE" id="PS51194"/>
    </source>
</evidence>
<dbReference type="Pfam" id="PF00271">
    <property type="entry name" value="Helicase_C"/>
    <property type="match status" value="1"/>
</dbReference>
<gene>
    <name evidence="6" type="primary">HRQ1</name>
    <name evidence="6" type="ORF">AAF712_001518</name>
</gene>
<dbReference type="Pfam" id="PF09369">
    <property type="entry name" value="MZB"/>
    <property type="match status" value="1"/>
</dbReference>
<dbReference type="Gene3D" id="3.40.50.300">
    <property type="entry name" value="P-loop containing nucleotide triphosphate hydrolases"/>
    <property type="match status" value="2"/>
</dbReference>
<proteinExistence type="predicted"/>
<dbReference type="InterPro" id="IPR027417">
    <property type="entry name" value="P-loop_NTPase"/>
</dbReference>
<keyword evidence="1" id="KW-0547">Nucleotide-binding</keyword>
<accession>A0ABR3ACH5</accession>
<dbReference type="InterPro" id="IPR055227">
    <property type="entry name" value="HRQ1_WHD"/>
</dbReference>
<dbReference type="CDD" id="cd17923">
    <property type="entry name" value="DEXHc_Hrq1-like"/>
    <property type="match status" value="1"/>
</dbReference>